<reference evidence="1" key="1">
    <citation type="submission" date="2014-09" db="EMBL/GenBank/DDBJ databases">
        <authorList>
            <person name="Magalhaes I.L.F."/>
            <person name="Oliveira U."/>
            <person name="Santos F.R."/>
            <person name="Vidigal T.H.D.A."/>
            <person name="Brescovit A.D."/>
            <person name="Santos A.J."/>
        </authorList>
    </citation>
    <scope>NUCLEOTIDE SEQUENCE</scope>
    <source>
        <tissue evidence="1">Shoot tissue taken approximately 20 cm above the soil surface</tissue>
    </source>
</reference>
<sequence length="37" mass="4441">MAAMRHENERGCIYRGKQSFFYNMQNLYSILMMSSCE</sequence>
<accession>A0A0A9D2J6</accession>
<reference evidence="1" key="2">
    <citation type="journal article" date="2015" name="Data Brief">
        <title>Shoot transcriptome of the giant reed, Arundo donax.</title>
        <authorList>
            <person name="Barrero R.A."/>
            <person name="Guerrero F.D."/>
            <person name="Moolhuijzen P."/>
            <person name="Goolsby J.A."/>
            <person name="Tidwell J."/>
            <person name="Bellgard S.E."/>
            <person name="Bellgard M.I."/>
        </authorList>
    </citation>
    <scope>NUCLEOTIDE SEQUENCE</scope>
    <source>
        <tissue evidence="1">Shoot tissue taken approximately 20 cm above the soil surface</tissue>
    </source>
</reference>
<evidence type="ECO:0000313" key="1">
    <source>
        <dbReference type="EMBL" id="JAD80908.1"/>
    </source>
</evidence>
<dbReference type="AlphaFoldDB" id="A0A0A9D2J6"/>
<proteinExistence type="predicted"/>
<name>A0A0A9D2J6_ARUDO</name>
<protein>
    <submittedName>
        <fullName evidence="1">Uncharacterized protein</fullName>
    </submittedName>
</protein>
<organism evidence="1">
    <name type="scientific">Arundo donax</name>
    <name type="common">Giant reed</name>
    <name type="synonym">Donax arundinaceus</name>
    <dbReference type="NCBI Taxonomy" id="35708"/>
    <lineage>
        <taxon>Eukaryota</taxon>
        <taxon>Viridiplantae</taxon>
        <taxon>Streptophyta</taxon>
        <taxon>Embryophyta</taxon>
        <taxon>Tracheophyta</taxon>
        <taxon>Spermatophyta</taxon>
        <taxon>Magnoliopsida</taxon>
        <taxon>Liliopsida</taxon>
        <taxon>Poales</taxon>
        <taxon>Poaceae</taxon>
        <taxon>PACMAD clade</taxon>
        <taxon>Arundinoideae</taxon>
        <taxon>Arundineae</taxon>
        <taxon>Arundo</taxon>
    </lineage>
</organism>
<dbReference type="EMBL" id="GBRH01216987">
    <property type="protein sequence ID" value="JAD80908.1"/>
    <property type="molecule type" value="Transcribed_RNA"/>
</dbReference>